<evidence type="ECO:0000313" key="1">
    <source>
        <dbReference type="Ensembl" id="ENSMMMP00000026821.1"/>
    </source>
</evidence>
<dbReference type="GeneTree" id="ENSGT00940000177559"/>
<sequence length="81" mass="9170">MAAMTYERLKLQIIPEKFYVEACDNEADDILTIDPVSTEVTLIAKKDVPPSAVTRPIFRMVGTHSNDITRSTFLMDLDRIP</sequence>
<dbReference type="Proteomes" id="UP000694407">
    <property type="component" value="Unplaced"/>
</dbReference>
<keyword evidence="2" id="KW-1185">Reference proteome</keyword>
<reference evidence="1" key="1">
    <citation type="submission" date="2025-08" db="UniProtKB">
        <authorList>
            <consortium name="Ensembl"/>
        </authorList>
    </citation>
    <scope>IDENTIFICATION</scope>
</reference>
<dbReference type="AlphaFoldDB" id="A0A8C6A8H9"/>
<evidence type="ECO:0000313" key="2">
    <source>
        <dbReference type="Proteomes" id="UP000694407"/>
    </source>
</evidence>
<proteinExistence type="predicted"/>
<dbReference type="Ensembl" id="ENSMMMT00000030349.1">
    <property type="protein sequence ID" value="ENSMMMP00000026821.1"/>
    <property type="gene ID" value="ENSMMMG00000023467.1"/>
</dbReference>
<protein>
    <submittedName>
        <fullName evidence="1">Uncharacterized protein</fullName>
    </submittedName>
</protein>
<name>A0A8C6A8H9_MARMA</name>
<reference evidence="1" key="2">
    <citation type="submission" date="2025-09" db="UniProtKB">
        <authorList>
            <consortium name="Ensembl"/>
        </authorList>
    </citation>
    <scope>IDENTIFICATION</scope>
</reference>
<organism evidence="1 2">
    <name type="scientific">Marmota marmota marmota</name>
    <name type="common">Alpine marmot</name>
    <dbReference type="NCBI Taxonomy" id="9994"/>
    <lineage>
        <taxon>Eukaryota</taxon>
        <taxon>Metazoa</taxon>
        <taxon>Chordata</taxon>
        <taxon>Craniata</taxon>
        <taxon>Vertebrata</taxon>
        <taxon>Euteleostomi</taxon>
        <taxon>Mammalia</taxon>
        <taxon>Eutheria</taxon>
        <taxon>Euarchontoglires</taxon>
        <taxon>Glires</taxon>
        <taxon>Rodentia</taxon>
        <taxon>Sciuromorpha</taxon>
        <taxon>Sciuridae</taxon>
        <taxon>Xerinae</taxon>
        <taxon>Marmotini</taxon>
        <taxon>Marmota</taxon>
    </lineage>
</organism>
<accession>A0A8C6A8H9</accession>